<dbReference type="PROSITE" id="PS50991">
    <property type="entry name" value="PYR_CT"/>
    <property type="match status" value="1"/>
</dbReference>
<dbReference type="Pfam" id="PF00682">
    <property type="entry name" value="HMGL-like"/>
    <property type="match status" value="1"/>
</dbReference>
<gene>
    <name evidence="4" type="ORF">KL86DPRO_11213</name>
</gene>
<dbReference type="GO" id="GO:0019752">
    <property type="term" value="P:carboxylic acid metabolic process"/>
    <property type="evidence" value="ECO:0007669"/>
    <property type="project" value="InterPro"/>
</dbReference>
<name>A0A212JD97_9DELT</name>
<dbReference type="PROSITE" id="PS00816">
    <property type="entry name" value="AIPM_HOMOCIT_SYNTH_2"/>
    <property type="match status" value="1"/>
</dbReference>
<keyword evidence="4" id="KW-0670">Pyruvate</keyword>
<dbReference type="SUPFAM" id="SSF51569">
    <property type="entry name" value="Aldolase"/>
    <property type="match status" value="1"/>
</dbReference>
<organism evidence="4">
    <name type="scientific">uncultured delta proteobacterium</name>
    <dbReference type="NCBI Taxonomy" id="34034"/>
    <lineage>
        <taxon>Bacteria</taxon>
        <taxon>Deltaproteobacteria</taxon>
        <taxon>environmental samples</taxon>
    </lineage>
</organism>
<comment type="similarity">
    <text evidence="2">Belongs to the alpha-IPM synthase/homocitrate synthase family.</text>
</comment>
<feature type="domain" description="Pyruvate carboxyltransferase" evidence="3">
    <location>
        <begin position="37"/>
        <end position="289"/>
    </location>
</feature>
<dbReference type="PANTHER" id="PTHR42880:SF1">
    <property type="entry name" value="ISOPROPYLMALATE_HOMOCITRATE_CITRAMALATE SYNTHASE FAMILY PROTEIN"/>
    <property type="match status" value="1"/>
</dbReference>
<sequence>MTKFTDSKTPWKSDKWYTSPWNFAPEVRSQMSFSKNIQFHDVTLRDGEQQAGLVFNKDQKIALAEKLAEVGIQRIEAGMPAVSPQDAEAIIEINKRNLGPKIFTFARCMKEDVQRSVDCGVKNVVMEVPCSRHLVEYAYKWSFEQAIEKSIESTLYARDNGMYVSFFTIDGTRADIDDYMSMVKAIAKDGHMDELTIVDTFGGLNPHAVPYLVKRVKEEIKKPLGIHVHDDYGMGSALTIMALASGVDIAHTSISACGERAGNASYEDVALGLLTLYGVDTDLKYEKIYPLAKFFREVSGLQVRQSRGIVGPDINKIESGIVAAWYKNVEGIAPLELSPYLYSLTGHPDAEVVIGKMSGIPTIEIYLDKLGLKAKDEDQKMEIVMKVKEKSLTKLGLLNLGEFEEIARKIIG</sequence>
<dbReference type="InterPro" id="IPR000891">
    <property type="entry name" value="PYR_CT"/>
</dbReference>
<proteinExistence type="inferred from homology"/>
<dbReference type="InterPro" id="IPR002034">
    <property type="entry name" value="AIPM/Hcit_synth_CS"/>
</dbReference>
<dbReference type="PROSITE" id="PS00815">
    <property type="entry name" value="AIPM_HOMOCIT_SYNTH_1"/>
    <property type="match status" value="1"/>
</dbReference>
<protein>
    <submittedName>
        <fullName evidence="4">Pyruvate carboxyltransferase</fullName>
    </submittedName>
</protein>
<dbReference type="GO" id="GO:0046912">
    <property type="term" value="F:acyltransferase activity, acyl groups converted into alkyl on transfer"/>
    <property type="evidence" value="ECO:0007669"/>
    <property type="project" value="InterPro"/>
</dbReference>
<dbReference type="AlphaFoldDB" id="A0A212JD97"/>
<dbReference type="CDD" id="cd03174">
    <property type="entry name" value="DRE_TIM_metallolyase"/>
    <property type="match status" value="1"/>
</dbReference>
<dbReference type="PANTHER" id="PTHR42880">
    <property type="entry name" value="HOMOCITRATE SYNTHASE"/>
    <property type="match status" value="1"/>
</dbReference>
<evidence type="ECO:0000256" key="1">
    <source>
        <dbReference type="ARBA" id="ARBA00022679"/>
    </source>
</evidence>
<reference evidence="4" key="1">
    <citation type="submission" date="2016-04" db="EMBL/GenBank/DDBJ databases">
        <authorList>
            <person name="Evans L.H."/>
            <person name="Alamgir A."/>
            <person name="Owens N."/>
            <person name="Weber N.D."/>
            <person name="Virtaneva K."/>
            <person name="Barbian K."/>
            <person name="Babar A."/>
            <person name="Rosenke K."/>
        </authorList>
    </citation>
    <scope>NUCLEOTIDE SEQUENCE</scope>
    <source>
        <strain evidence="4">86</strain>
    </source>
</reference>
<dbReference type="Gene3D" id="3.20.20.70">
    <property type="entry name" value="Aldolase class I"/>
    <property type="match status" value="1"/>
</dbReference>
<evidence type="ECO:0000259" key="3">
    <source>
        <dbReference type="PROSITE" id="PS50991"/>
    </source>
</evidence>
<dbReference type="EMBL" id="FLUQ01000001">
    <property type="protein sequence ID" value="SBV97414.1"/>
    <property type="molecule type" value="Genomic_DNA"/>
</dbReference>
<keyword evidence="1 2" id="KW-0808">Transferase</keyword>
<evidence type="ECO:0000313" key="4">
    <source>
        <dbReference type="EMBL" id="SBV97414.1"/>
    </source>
</evidence>
<dbReference type="InterPro" id="IPR013785">
    <property type="entry name" value="Aldolase_TIM"/>
</dbReference>
<accession>A0A212JD97</accession>
<evidence type="ECO:0000256" key="2">
    <source>
        <dbReference type="RuleBase" id="RU003523"/>
    </source>
</evidence>